<organism evidence="3">
    <name type="scientific">Onchocerca flexuosa</name>
    <dbReference type="NCBI Taxonomy" id="387005"/>
    <lineage>
        <taxon>Eukaryota</taxon>
        <taxon>Metazoa</taxon>
        <taxon>Ecdysozoa</taxon>
        <taxon>Nematoda</taxon>
        <taxon>Chromadorea</taxon>
        <taxon>Rhabditida</taxon>
        <taxon>Spirurina</taxon>
        <taxon>Spiruromorpha</taxon>
        <taxon>Filarioidea</taxon>
        <taxon>Onchocercidae</taxon>
        <taxon>Onchocerca</taxon>
    </lineage>
</organism>
<reference evidence="3" key="1">
    <citation type="submission" date="2016-06" db="UniProtKB">
        <authorList>
            <consortium name="WormBaseParasite"/>
        </authorList>
    </citation>
    <scope>IDENTIFICATION</scope>
</reference>
<evidence type="ECO:0000313" key="3">
    <source>
        <dbReference type="WBParaSite" id="OFLC_0000715501-mRNA-1"/>
    </source>
</evidence>
<proteinExistence type="predicted"/>
<evidence type="ECO:0000313" key="2">
    <source>
        <dbReference type="Proteomes" id="UP000267606"/>
    </source>
</evidence>
<accession>A0A183HI44</accession>
<evidence type="ECO:0000313" key="1">
    <source>
        <dbReference type="EMBL" id="VDO49596.1"/>
    </source>
</evidence>
<dbReference type="WBParaSite" id="OFLC_0000715501-mRNA-1">
    <property type="protein sequence ID" value="OFLC_0000715501-mRNA-1"/>
    <property type="gene ID" value="OFLC_0000715501"/>
</dbReference>
<protein>
    <submittedName>
        <fullName evidence="1 3">Uncharacterized protein</fullName>
    </submittedName>
</protein>
<name>A0A183HI44_9BILA</name>
<keyword evidence="2" id="KW-1185">Reference proteome</keyword>
<dbReference type="AlphaFoldDB" id="A0A183HI44"/>
<gene>
    <name evidence="1" type="ORF">OFLC_LOCUS7156</name>
</gene>
<dbReference type="EMBL" id="UZAJ01007280">
    <property type="protein sequence ID" value="VDO49596.1"/>
    <property type="molecule type" value="Genomic_DNA"/>
</dbReference>
<dbReference type="Proteomes" id="UP000267606">
    <property type="component" value="Unassembled WGS sequence"/>
</dbReference>
<sequence length="31" mass="3641">MIFRRNIRVRSSEPFTYAAILKTTTAWIIAN</sequence>
<reference evidence="1 2" key="2">
    <citation type="submission" date="2018-11" db="EMBL/GenBank/DDBJ databases">
        <authorList>
            <consortium name="Pathogen Informatics"/>
        </authorList>
    </citation>
    <scope>NUCLEOTIDE SEQUENCE [LARGE SCALE GENOMIC DNA]</scope>
</reference>